<name>A0A9D4VAD4_ADICA</name>
<dbReference type="EMBL" id="JABFUD020000002">
    <property type="protein sequence ID" value="KAI5082846.1"/>
    <property type="molecule type" value="Genomic_DNA"/>
</dbReference>
<proteinExistence type="predicted"/>
<keyword evidence="1" id="KW-0812">Transmembrane</keyword>
<feature type="transmembrane region" description="Helical" evidence="1">
    <location>
        <begin position="23"/>
        <end position="49"/>
    </location>
</feature>
<evidence type="ECO:0000313" key="2">
    <source>
        <dbReference type="EMBL" id="KAI5082846.1"/>
    </source>
</evidence>
<dbReference type="Proteomes" id="UP000886520">
    <property type="component" value="Chromosome 3"/>
</dbReference>
<keyword evidence="1" id="KW-0472">Membrane</keyword>
<evidence type="ECO:0000256" key="1">
    <source>
        <dbReference type="SAM" id="Phobius"/>
    </source>
</evidence>
<protein>
    <submittedName>
        <fullName evidence="2">Uncharacterized protein</fullName>
    </submittedName>
</protein>
<sequence length="91" mass="10320">MDAIQYWRRCITTPRALCSLLLVPFHCCVLFLLWILGLAASCSLSLLVLDLQKLDLHQVALAESPLIEGKEARKLSRGLQFEDPRSYSFLT</sequence>
<accession>A0A9D4VAD4</accession>
<gene>
    <name evidence="2" type="ORF">GOP47_0002589</name>
</gene>
<dbReference type="AlphaFoldDB" id="A0A9D4VAD4"/>
<evidence type="ECO:0000313" key="3">
    <source>
        <dbReference type="Proteomes" id="UP000886520"/>
    </source>
</evidence>
<organism evidence="2 3">
    <name type="scientific">Adiantum capillus-veneris</name>
    <name type="common">Maidenhair fern</name>
    <dbReference type="NCBI Taxonomy" id="13818"/>
    <lineage>
        <taxon>Eukaryota</taxon>
        <taxon>Viridiplantae</taxon>
        <taxon>Streptophyta</taxon>
        <taxon>Embryophyta</taxon>
        <taxon>Tracheophyta</taxon>
        <taxon>Polypodiopsida</taxon>
        <taxon>Polypodiidae</taxon>
        <taxon>Polypodiales</taxon>
        <taxon>Pteridineae</taxon>
        <taxon>Pteridaceae</taxon>
        <taxon>Vittarioideae</taxon>
        <taxon>Adiantum</taxon>
    </lineage>
</organism>
<keyword evidence="1" id="KW-1133">Transmembrane helix</keyword>
<keyword evidence="3" id="KW-1185">Reference proteome</keyword>
<comment type="caution">
    <text evidence="2">The sequence shown here is derived from an EMBL/GenBank/DDBJ whole genome shotgun (WGS) entry which is preliminary data.</text>
</comment>
<reference evidence="2" key="1">
    <citation type="submission" date="2021-01" db="EMBL/GenBank/DDBJ databases">
        <title>Adiantum capillus-veneris genome.</title>
        <authorList>
            <person name="Fang Y."/>
            <person name="Liao Q."/>
        </authorList>
    </citation>
    <scope>NUCLEOTIDE SEQUENCE</scope>
    <source>
        <strain evidence="2">H3</strain>
        <tissue evidence="2">Leaf</tissue>
    </source>
</reference>